<organism evidence="2 3">
    <name type="scientific">Phaseolus angularis</name>
    <name type="common">Azuki bean</name>
    <name type="synonym">Vigna angularis</name>
    <dbReference type="NCBI Taxonomy" id="3914"/>
    <lineage>
        <taxon>Eukaryota</taxon>
        <taxon>Viridiplantae</taxon>
        <taxon>Streptophyta</taxon>
        <taxon>Embryophyta</taxon>
        <taxon>Tracheophyta</taxon>
        <taxon>Spermatophyta</taxon>
        <taxon>Magnoliopsida</taxon>
        <taxon>eudicotyledons</taxon>
        <taxon>Gunneridae</taxon>
        <taxon>Pentapetalae</taxon>
        <taxon>rosids</taxon>
        <taxon>fabids</taxon>
        <taxon>Fabales</taxon>
        <taxon>Fabaceae</taxon>
        <taxon>Papilionoideae</taxon>
        <taxon>50 kb inversion clade</taxon>
        <taxon>NPAAA clade</taxon>
        <taxon>indigoferoid/millettioid clade</taxon>
        <taxon>Phaseoleae</taxon>
        <taxon>Vigna</taxon>
    </lineage>
</organism>
<feature type="compositionally biased region" description="Basic and acidic residues" evidence="1">
    <location>
        <begin position="48"/>
        <end position="72"/>
    </location>
</feature>
<evidence type="ECO:0000313" key="3">
    <source>
        <dbReference type="Proteomes" id="UP000053144"/>
    </source>
</evidence>
<dbReference type="Proteomes" id="UP000053144">
    <property type="component" value="Chromosome 5"/>
</dbReference>
<feature type="region of interest" description="Disordered" evidence="1">
    <location>
        <begin position="27"/>
        <end position="81"/>
    </location>
</feature>
<evidence type="ECO:0000256" key="1">
    <source>
        <dbReference type="SAM" id="MobiDB-lite"/>
    </source>
</evidence>
<accession>A0A0L9UK01</accession>
<evidence type="ECO:0000313" key="2">
    <source>
        <dbReference type="EMBL" id="KOM43083.1"/>
    </source>
</evidence>
<proteinExistence type="predicted"/>
<reference evidence="3" key="1">
    <citation type="journal article" date="2015" name="Proc. Natl. Acad. Sci. U.S.A.">
        <title>Genome sequencing of adzuki bean (Vigna angularis) provides insight into high starch and low fat accumulation and domestication.</title>
        <authorList>
            <person name="Yang K."/>
            <person name="Tian Z."/>
            <person name="Chen C."/>
            <person name="Luo L."/>
            <person name="Zhao B."/>
            <person name="Wang Z."/>
            <person name="Yu L."/>
            <person name="Li Y."/>
            <person name="Sun Y."/>
            <person name="Li W."/>
            <person name="Chen Y."/>
            <person name="Li Y."/>
            <person name="Zhang Y."/>
            <person name="Ai D."/>
            <person name="Zhao J."/>
            <person name="Shang C."/>
            <person name="Ma Y."/>
            <person name="Wu B."/>
            <person name="Wang M."/>
            <person name="Gao L."/>
            <person name="Sun D."/>
            <person name="Zhang P."/>
            <person name="Guo F."/>
            <person name="Wang W."/>
            <person name="Li Y."/>
            <person name="Wang J."/>
            <person name="Varshney R.K."/>
            <person name="Wang J."/>
            <person name="Ling H.Q."/>
            <person name="Wan P."/>
        </authorList>
    </citation>
    <scope>NUCLEOTIDE SEQUENCE</scope>
    <source>
        <strain evidence="3">cv. Jingnong 6</strain>
    </source>
</reference>
<protein>
    <submittedName>
        <fullName evidence="2">Uncharacterized protein</fullName>
    </submittedName>
</protein>
<feature type="compositionally biased region" description="Basic residues" evidence="1">
    <location>
        <begin position="34"/>
        <end position="43"/>
    </location>
</feature>
<gene>
    <name evidence="2" type="ORF">LR48_Vigan05g068700</name>
</gene>
<dbReference type="EMBL" id="CM003375">
    <property type="protein sequence ID" value="KOM43083.1"/>
    <property type="molecule type" value="Genomic_DNA"/>
</dbReference>
<dbReference type="AlphaFoldDB" id="A0A0L9UK01"/>
<name>A0A0L9UK01_PHAAN</name>
<sequence>MLICCTNTVLSFEVNLVKEVKKERSGIIKGSKECKKRSRRHRSAAFTAERHSGGHGRSAEGKLAAEGKKSEARSPLSGIYR</sequence>
<dbReference type="Gramene" id="KOM43083">
    <property type="protein sequence ID" value="KOM43083"/>
    <property type="gene ID" value="LR48_Vigan05g068700"/>
</dbReference>